<dbReference type="InterPro" id="IPR006101">
    <property type="entry name" value="Glyco_hydro_2"/>
</dbReference>
<dbReference type="InterPro" id="IPR013783">
    <property type="entry name" value="Ig-like_fold"/>
</dbReference>
<dbReference type="AlphaFoldDB" id="A0A919G7Y3"/>
<sequence>MLKPQISATRELLPLDGLWRFVAGDLDHAPGSRPLPSTLEAPVPASYNDLFVAPSLREHVGWVWYQRTVRVPRGWANERVFVRVDAATHAGRVYVGEQLVAEHVGGYTPFEADVTDLVRSGDEFRLTIGVDNTLTNETIPPGTVEVTPTGARRQRYLHDFFNYAGLARSVAIYSTPADRIEDLTVTTEIDGTTGVVHVESVVDGVGTVRLHLEDADGDVVASADGTSADLRVPDARLWGPGSPNLYTLRAVLERDGLLADEYVLPVGIRTVRVDGLRLLVNEEPVYLTGFGKHEDTPVRGKGHDDAYLVHDFALMGWTGANSFRTSHYPYAEEVLEYADRHGYLVIDETAAVGLNLNIGGGIFGSSGTATFSPDTINDRTQAAHAQALRELVRRDKNHPSVILWSVANEPASNEAGAREYFEPLIALTRELDPSRPVTFVNLGMATPETDRVADLVDVICLNRYFGWYEDTADLASAEMHLEDELRRWQDRHNRPLIVTEYGADAVAGLHAVHTQPWTEEYQRDVLDLYHRVHDRVEAVVGEQVWNFADFQTSSAIFRVDGNKKGVFTRDRRPKAAAHLLRARWTTRQH</sequence>
<feature type="domain" description="Glycoside hydrolase family 2 catalytic" evidence="8">
    <location>
        <begin position="271"/>
        <end position="585"/>
    </location>
</feature>
<dbReference type="EC" id="3.2.1.31" evidence="2"/>
<evidence type="ECO:0000259" key="7">
    <source>
        <dbReference type="Pfam" id="PF00703"/>
    </source>
</evidence>
<keyword evidence="11" id="KW-1185">Reference proteome</keyword>
<dbReference type="GO" id="GO:0005975">
    <property type="term" value="P:carbohydrate metabolic process"/>
    <property type="evidence" value="ECO:0007669"/>
    <property type="project" value="InterPro"/>
</dbReference>
<dbReference type="GO" id="GO:0019391">
    <property type="term" value="P:glucuronoside catabolic process"/>
    <property type="evidence" value="ECO:0007669"/>
    <property type="project" value="TreeGrafter"/>
</dbReference>
<evidence type="ECO:0000313" key="11">
    <source>
        <dbReference type="Proteomes" id="UP000627369"/>
    </source>
</evidence>
<dbReference type="InterPro" id="IPR023232">
    <property type="entry name" value="Glyco_hydro_2_AS"/>
</dbReference>
<dbReference type="GO" id="GO:0004566">
    <property type="term" value="F:beta-glucuronidase activity"/>
    <property type="evidence" value="ECO:0007669"/>
    <property type="project" value="UniProtKB-EC"/>
</dbReference>
<dbReference type="PRINTS" id="PR00132">
    <property type="entry name" value="GLHYDRLASE2"/>
</dbReference>
<dbReference type="InterPro" id="IPR023230">
    <property type="entry name" value="Glyco_hydro_2_CS"/>
</dbReference>
<evidence type="ECO:0000256" key="2">
    <source>
        <dbReference type="ARBA" id="ARBA00012761"/>
    </source>
</evidence>
<dbReference type="Pfam" id="PF02837">
    <property type="entry name" value="Glyco_hydro_2_N"/>
    <property type="match status" value="1"/>
</dbReference>
<dbReference type="SUPFAM" id="SSF51445">
    <property type="entry name" value="(Trans)glycosidases"/>
    <property type="match status" value="1"/>
</dbReference>
<evidence type="ECO:0000313" key="10">
    <source>
        <dbReference type="EMBL" id="GHH79491.1"/>
    </source>
</evidence>
<dbReference type="InterPro" id="IPR017853">
    <property type="entry name" value="GH"/>
</dbReference>
<dbReference type="InterPro" id="IPR006104">
    <property type="entry name" value="Glyco_hydro_2_N"/>
</dbReference>
<dbReference type="PANTHER" id="PTHR10066:SF67">
    <property type="entry name" value="BETA-GLUCURONIDASE"/>
    <property type="match status" value="1"/>
</dbReference>
<name>A0A919G7Y3_9MICO</name>
<dbReference type="EMBL" id="BNAS01000009">
    <property type="protein sequence ID" value="GHH79491.1"/>
    <property type="molecule type" value="Genomic_DNA"/>
</dbReference>
<evidence type="ECO:0000259" key="9">
    <source>
        <dbReference type="Pfam" id="PF02837"/>
    </source>
</evidence>
<evidence type="ECO:0000256" key="3">
    <source>
        <dbReference type="ARBA" id="ARBA00016205"/>
    </source>
</evidence>
<gene>
    <name evidence="10" type="ORF">GCM10017772_45370</name>
</gene>
<keyword evidence="5 6" id="KW-0326">Glycosidase</keyword>
<dbReference type="InterPro" id="IPR036156">
    <property type="entry name" value="Beta-gal/glucu_dom_sf"/>
</dbReference>
<accession>A0A919G7Y3</accession>
<dbReference type="Gene3D" id="2.60.120.260">
    <property type="entry name" value="Galactose-binding domain-like"/>
    <property type="match status" value="1"/>
</dbReference>
<proteinExistence type="inferred from homology"/>
<dbReference type="SUPFAM" id="SSF49303">
    <property type="entry name" value="beta-Galactosidase/glucuronidase domain"/>
    <property type="match status" value="1"/>
</dbReference>
<evidence type="ECO:0000256" key="1">
    <source>
        <dbReference type="ARBA" id="ARBA00007401"/>
    </source>
</evidence>
<keyword evidence="4 6" id="KW-0378">Hydrolase</keyword>
<dbReference type="Gene3D" id="2.60.40.10">
    <property type="entry name" value="Immunoglobulins"/>
    <property type="match status" value="1"/>
</dbReference>
<dbReference type="FunFam" id="3.20.20.80:FF:000080">
    <property type="entry name" value="Beta-glucuronidase UidA"/>
    <property type="match status" value="1"/>
</dbReference>
<feature type="domain" description="Glycoside hydrolase family 2 immunoglobulin-like beta-sandwich" evidence="7">
    <location>
        <begin position="179"/>
        <end position="269"/>
    </location>
</feature>
<dbReference type="RefSeq" id="WP_189671569.1">
    <property type="nucleotide sequence ID" value="NZ_BNAS01000009.1"/>
</dbReference>
<evidence type="ECO:0000259" key="8">
    <source>
        <dbReference type="Pfam" id="PF02836"/>
    </source>
</evidence>
<dbReference type="Pfam" id="PF02836">
    <property type="entry name" value="Glyco_hydro_2_C"/>
    <property type="match status" value="1"/>
</dbReference>
<comment type="caution">
    <text evidence="10">The sequence shown here is derived from an EMBL/GenBank/DDBJ whole genome shotgun (WGS) entry which is preliminary data.</text>
</comment>
<feature type="domain" description="Glycosyl hydrolases family 2 sugar binding" evidence="9">
    <location>
        <begin position="50"/>
        <end position="176"/>
    </location>
</feature>
<dbReference type="Pfam" id="PF00703">
    <property type="entry name" value="Glyco_hydro_2"/>
    <property type="match status" value="1"/>
</dbReference>
<dbReference type="NCBIfam" id="NF007538">
    <property type="entry name" value="PRK10150.1"/>
    <property type="match status" value="1"/>
</dbReference>
<evidence type="ECO:0000256" key="4">
    <source>
        <dbReference type="ARBA" id="ARBA00022801"/>
    </source>
</evidence>
<organism evidence="10 11">
    <name type="scientific">Promicromonospora soli</name>
    <dbReference type="NCBI Taxonomy" id="2035533"/>
    <lineage>
        <taxon>Bacteria</taxon>
        <taxon>Bacillati</taxon>
        <taxon>Actinomycetota</taxon>
        <taxon>Actinomycetes</taxon>
        <taxon>Micrococcales</taxon>
        <taxon>Promicromonosporaceae</taxon>
        <taxon>Promicromonospora</taxon>
    </lineage>
</organism>
<evidence type="ECO:0000256" key="5">
    <source>
        <dbReference type="ARBA" id="ARBA00023295"/>
    </source>
</evidence>
<dbReference type="PANTHER" id="PTHR10066">
    <property type="entry name" value="BETA-GLUCURONIDASE"/>
    <property type="match status" value="1"/>
</dbReference>
<dbReference type="InterPro" id="IPR006103">
    <property type="entry name" value="Glyco_hydro_2_cat"/>
</dbReference>
<protein>
    <recommendedName>
        <fullName evidence="3">Beta-glucuronidase</fullName>
        <ecNumber evidence="2">3.2.1.31</ecNumber>
    </recommendedName>
</protein>
<dbReference type="Proteomes" id="UP000627369">
    <property type="component" value="Unassembled WGS sequence"/>
</dbReference>
<reference evidence="10" key="2">
    <citation type="submission" date="2020-09" db="EMBL/GenBank/DDBJ databases">
        <authorList>
            <person name="Sun Q."/>
            <person name="Zhou Y."/>
        </authorList>
    </citation>
    <scope>NUCLEOTIDE SEQUENCE</scope>
    <source>
        <strain evidence="10">CGMCC 4.7398</strain>
    </source>
</reference>
<evidence type="ECO:0000256" key="6">
    <source>
        <dbReference type="RuleBase" id="RU361154"/>
    </source>
</evidence>
<dbReference type="GO" id="GO:0030246">
    <property type="term" value="F:carbohydrate binding"/>
    <property type="evidence" value="ECO:0007669"/>
    <property type="project" value="TreeGrafter"/>
</dbReference>
<dbReference type="PROSITE" id="PS00608">
    <property type="entry name" value="GLYCOSYL_HYDROL_F2_2"/>
    <property type="match status" value="1"/>
</dbReference>
<dbReference type="InterPro" id="IPR006102">
    <property type="entry name" value="Ig-like_GH2"/>
</dbReference>
<dbReference type="PROSITE" id="PS00719">
    <property type="entry name" value="GLYCOSYL_HYDROL_F2_1"/>
    <property type="match status" value="1"/>
</dbReference>
<comment type="similarity">
    <text evidence="1 6">Belongs to the glycosyl hydrolase 2 family.</text>
</comment>
<dbReference type="SUPFAM" id="SSF49785">
    <property type="entry name" value="Galactose-binding domain-like"/>
    <property type="match status" value="1"/>
</dbReference>
<dbReference type="Gene3D" id="3.20.20.80">
    <property type="entry name" value="Glycosidases"/>
    <property type="match status" value="1"/>
</dbReference>
<reference evidence="10" key="1">
    <citation type="journal article" date="2014" name="Int. J. Syst. Evol. Microbiol.">
        <title>Complete genome sequence of Corynebacterium casei LMG S-19264T (=DSM 44701T), isolated from a smear-ripened cheese.</title>
        <authorList>
            <consortium name="US DOE Joint Genome Institute (JGI-PGF)"/>
            <person name="Walter F."/>
            <person name="Albersmeier A."/>
            <person name="Kalinowski J."/>
            <person name="Ruckert C."/>
        </authorList>
    </citation>
    <scope>NUCLEOTIDE SEQUENCE</scope>
    <source>
        <strain evidence="10">CGMCC 4.7398</strain>
    </source>
</reference>
<dbReference type="InterPro" id="IPR008979">
    <property type="entry name" value="Galactose-bd-like_sf"/>
</dbReference>